<dbReference type="Proteomes" id="UP000054937">
    <property type="component" value="Unassembled WGS sequence"/>
</dbReference>
<dbReference type="OrthoDB" id="445677at2759"/>
<feature type="domain" description="BCNT-C" evidence="2">
    <location>
        <begin position="165"/>
        <end position="244"/>
    </location>
</feature>
<feature type="compositionally biased region" description="Acidic residues" evidence="1">
    <location>
        <begin position="13"/>
        <end position="25"/>
    </location>
</feature>
<sequence length="244" mass="29210">MASFAEKLILAANEDDEDENEEDYVPEVKEEKEYEKELLANMPEKQRKKLERKLKNVHKRKQIVKKAWEQMQQDNKDNMEKASLKIKSINDLKKNSNELNHESIEIANRVLDEFQKKDIKKVRFAGKDFLVDDKGNIMQEEIKEQEQENKENEQINGDIELYKIKQGFQYMNQLMEKIKVKTKTLNSLSKSKYDWKNYAKKEKIETQLEQNRKGGYLHNQNFIEKSRMQQKELSKQTKKVKFTD</sequence>
<evidence type="ECO:0000256" key="1">
    <source>
        <dbReference type="SAM" id="MobiDB-lite"/>
    </source>
</evidence>
<organism evidence="3 4">
    <name type="scientific">Pseudocohnilembus persalinus</name>
    <name type="common">Ciliate</name>
    <dbReference type="NCBI Taxonomy" id="266149"/>
    <lineage>
        <taxon>Eukaryota</taxon>
        <taxon>Sar</taxon>
        <taxon>Alveolata</taxon>
        <taxon>Ciliophora</taxon>
        <taxon>Intramacronucleata</taxon>
        <taxon>Oligohymenophorea</taxon>
        <taxon>Scuticociliatia</taxon>
        <taxon>Philasterida</taxon>
        <taxon>Pseudocohnilembidae</taxon>
        <taxon>Pseudocohnilembus</taxon>
    </lineage>
</organism>
<dbReference type="InParanoid" id="A0A0V0QCG4"/>
<dbReference type="Pfam" id="PF07572">
    <property type="entry name" value="BCNT"/>
    <property type="match status" value="1"/>
</dbReference>
<dbReference type="InterPro" id="IPR011421">
    <property type="entry name" value="BCNT-C"/>
</dbReference>
<dbReference type="OMA" id="IEKSRMQ"/>
<accession>A0A0V0QCG4</accession>
<proteinExistence type="predicted"/>
<dbReference type="EMBL" id="LDAU01000202">
    <property type="protein sequence ID" value="KRW99933.1"/>
    <property type="molecule type" value="Genomic_DNA"/>
</dbReference>
<keyword evidence="4" id="KW-1185">Reference proteome</keyword>
<reference evidence="3 4" key="1">
    <citation type="journal article" date="2015" name="Sci. Rep.">
        <title>Genome of the facultative scuticociliatosis pathogen Pseudocohnilembus persalinus provides insight into its virulence through horizontal gene transfer.</title>
        <authorList>
            <person name="Xiong J."/>
            <person name="Wang G."/>
            <person name="Cheng J."/>
            <person name="Tian M."/>
            <person name="Pan X."/>
            <person name="Warren A."/>
            <person name="Jiang C."/>
            <person name="Yuan D."/>
            <person name="Miao W."/>
        </authorList>
    </citation>
    <scope>NUCLEOTIDE SEQUENCE [LARGE SCALE GENOMIC DNA]</scope>
    <source>
        <strain evidence="3">36N120E</strain>
    </source>
</reference>
<gene>
    <name evidence="3" type="ORF">PPERSA_12609</name>
</gene>
<name>A0A0V0QCG4_PSEPJ</name>
<comment type="caution">
    <text evidence="3">The sequence shown here is derived from an EMBL/GenBank/DDBJ whole genome shotgun (WGS) entry which is preliminary data.</text>
</comment>
<dbReference type="AlphaFoldDB" id="A0A0V0QCG4"/>
<evidence type="ECO:0000313" key="3">
    <source>
        <dbReference type="EMBL" id="KRW99933.1"/>
    </source>
</evidence>
<evidence type="ECO:0000313" key="4">
    <source>
        <dbReference type="Proteomes" id="UP000054937"/>
    </source>
</evidence>
<dbReference type="PROSITE" id="PS51279">
    <property type="entry name" value="BCNT_C"/>
    <property type="match status" value="1"/>
</dbReference>
<feature type="region of interest" description="Disordered" evidence="1">
    <location>
        <begin position="1"/>
        <end position="26"/>
    </location>
</feature>
<protein>
    <recommendedName>
        <fullName evidence="2">BCNT-C domain-containing protein</fullName>
    </recommendedName>
</protein>
<evidence type="ECO:0000259" key="2">
    <source>
        <dbReference type="PROSITE" id="PS51279"/>
    </source>
</evidence>